<gene>
    <name evidence="3" type="ORF">H010_17446</name>
</gene>
<dbReference type="RefSeq" id="WP_068166888.1">
    <property type="nucleotide sequence ID" value="NZ_AOGK01000016.1"/>
</dbReference>
<dbReference type="Pfam" id="PF04773">
    <property type="entry name" value="FecR"/>
    <property type="match status" value="1"/>
</dbReference>
<feature type="domain" description="FecR protein" evidence="2">
    <location>
        <begin position="68"/>
        <end position="155"/>
    </location>
</feature>
<dbReference type="OrthoDB" id="369729at2"/>
<evidence type="ECO:0000256" key="1">
    <source>
        <dbReference type="SAM" id="SignalP"/>
    </source>
</evidence>
<reference evidence="3" key="1">
    <citation type="submission" date="2013-01" db="EMBL/GenBank/DDBJ databases">
        <title>Genome draft of Hydrogenophaga taeniospiralis 2K1.</title>
        <authorList>
            <person name="Gomila M."/>
            <person name="Lalucat J."/>
        </authorList>
    </citation>
    <scope>NUCLEOTIDE SEQUENCE</scope>
    <source>
        <strain evidence="3">CCUG 15921</strain>
    </source>
</reference>
<dbReference type="AlphaFoldDB" id="A0A9X4NUV5"/>
<protein>
    <recommendedName>
        <fullName evidence="2">FecR protein domain-containing protein</fullName>
    </recommendedName>
</protein>
<comment type="caution">
    <text evidence="3">The sequence shown here is derived from an EMBL/GenBank/DDBJ whole genome shotgun (WGS) entry which is preliminary data.</text>
</comment>
<keyword evidence="4" id="KW-1185">Reference proteome</keyword>
<feature type="chain" id="PRO_5040869524" description="FecR protein domain-containing protein" evidence="1">
    <location>
        <begin position="23"/>
        <end position="159"/>
    </location>
</feature>
<name>A0A9X4NUV5_9BURK</name>
<dbReference type="Gene3D" id="2.60.120.1440">
    <property type="match status" value="1"/>
</dbReference>
<dbReference type="Proteomes" id="UP001152876">
    <property type="component" value="Unassembled WGS sequence"/>
</dbReference>
<dbReference type="InterPro" id="IPR006860">
    <property type="entry name" value="FecR"/>
</dbReference>
<feature type="signal peptide" evidence="1">
    <location>
        <begin position="1"/>
        <end position="22"/>
    </location>
</feature>
<evidence type="ECO:0000313" key="4">
    <source>
        <dbReference type="Proteomes" id="UP001152876"/>
    </source>
</evidence>
<evidence type="ECO:0000313" key="3">
    <source>
        <dbReference type="EMBL" id="MDG5977051.1"/>
    </source>
</evidence>
<evidence type="ECO:0000259" key="2">
    <source>
        <dbReference type="Pfam" id="PF04773"/>
    </source>
</evidence>
<sequence length="159" mass="16767">MRAPLPLLLAAVLLAVLPQAGAQQQPPAVLADTNRVGTFKQVEGEIWVGPAEARRTPVPGDGLHEAERLRTGKTGAATITLKDGTVVTMGPNTLVELSRFQYNPTTQSGQLALELLQGSIRVVTGLLAKINPELFKITTPTSVVGVRGTDFIVDAPAQP</sequence>
<proteinExistence type="predicted"/>
<organism evidence="3 4">
    <name type="scientific">Hydrogenophaga taeniospiralis CCUG 15921</name>
    <dbReference type="NCBI Taxonomy" id="1281780"/>
    <lineage>
        <taxon>Bacteria</taxon>
        <taxon>Pseudomonadati</taxon>
        <taxon>Pseudomonadota</taxon>
        <taxon>Betaproteobacteria</taxon>
        <taxon>Burkholderiales</taxon>
        <taxon>Comamonadaceae</taxon>
        <taxon>Hydrogenophaga</taxon>
    </lineage>
</organism>
<keyword evidence="1" id="KW-0732">Signal</keyword>
<dbReference type="EMBL" id="AOGK01000016">
    <property type="protein sequence ID" value="MDG5977051.1"/>
    <property type="molecule type" value="Genomic_DNA"/>
</dbReference>
<accession>A0A9X4NUV5</accession>
<dbReference type="PANTHER" id="PTHR38731">
    <property type="entry name" value="LIPL45-RELATED LIPOPROTEIN-RELATED"/>
    <property type="match status" value="1"/>
</dbReference>